<evidence type="ECO:0000256" key="7">
    <source>
        <dbReference type="ARBA" id="ARBA00022840"/>
    </source>
</evidence>
<protein>
    <recommendedName>
        <fullName evidence="3 10">Glutamate--cysteine ligase</fullName>
        <ecNumber evidence="3 10">6.3.2.2</ecNumber>
    </recommendedName>
    <alternativeName>
        <fullName evidence="9 10">Gamma-ECS</fullName>
    </alternativeName>
    <alternativeName>
        <fullName evidence="8 10">Gamma-glutamylcysteine synthetase</fullName>
    </alternativeName>
</protein>
<keyword evidence="4 10" id="KW-0436">Ligase</keyword>
<keyword evidence="7 10" id="KW-0067">ATP-binding</keyword>
<comment type="pathway">
    <text evidence="1 10">Sulfur metabolism; glutathione biosynthesis; glutathione from L-cysteine and L-glutamate: step 1/2.</text>
</comment>
<dbReference type="OrthoDB" id="7939818at2759"/>
<dbReference type="AlphaFoldDB" id="R7QJE8"/>
<evidence type="ECO:0000313" key="12">
    <source>
        <dbReference type="EMBL" id="CDF38642.1"/>
    </source>
</evidence>
<sequence length="743" mass="84181">MGLLTEGTPLSWPESEPYRERVKRDGIEQFLHIFHAAKDFRNHDLKWGDEVEYLLVKMDKKKKKATLSLRGPELLDVLQRDEHSRPAGSSVPVLWRPEYARWMIEGTPGLPYRCYAADLANVELNMALRRSEIAKLLRPSETVLSITSFPRMGCDIYTTPLTVPFGEVARSFFTSDDVISPHPRFPTLTKNIRLRRGEKVRMEVPLFIDYKTCRGQSVLPKLPFDYGLLDHAKSNFDKAEDLHSPDFDLIEEGYDDYVEEKIVLDSTAFGMGSACLQVTVQGRDLSESRYLYDQMAVMAPLMLALTAATPVWRGQLADTDVRWSVISGAMDDRSPEELEAGVITKSRYSSIDCFLSSRDSFKPEEYNDVPVAINEDAYKRLREGGVDHMLAQHVAHLFIRDPLVIYKEKVDQDNATSTDHFENIQSTNWNTVRLKPPPPGTDIGWRTEFRSMEVGLTDFENAAFSVFMVLLSRVIFAFNLNFYIPISKVDANMETAHKRDAVRKEAFFFRKNVFKASDGSGFMCECGHIHNASLVGGHAKCVDINKFCARSQGGDSSDSDSDPFDLMTLDEIFNGRPMCWNGRAAGFEFPGLIPLMRGYLDALEIDAPTRQRLLTYLDFIAERAAGTLMTNATYMRDFISRHGQYRSDSIVSDRVCYDLMQTLDGISKGDDNYQSRALLGRFQAEGIYTHTETADTMMERMQKIFEGPEGALLYGSSMPRSALEETVKSIALESKSIRRCKSC</sequence>
<dbReference type="GeneID" id="17326256"/>
<keyword evidence="13" id="KW-1185">Reference proteome</keyword>
<dbReference type="Gene3D" id="1.10.8.960">
    <property type="match status" value="1"/>
</dbReference>
<dbReference type="InterPro" id="IPR004308">
    <property type="entry name" value="GCS"/>
</dbReference>
<dbReference type="GO" id="GO:0004357">
    <property type="term" value="F:glutamate-cysteine ligase activity"/>
    <property type="evidence" value="ECO:0007669"/>
    <property type="project" value="UniProtKB-UniRule"/>
</dbReference>
<dbReference type="Gramene" id="CDF38642">
    <property type="protein sequence ID" value="CDF38642"/>
    <property type="gene ID" value="CHC_T00006447001"/>
</dbReference>
<dbReference type="Proteomes" id="UP000012073">
    <property type="component" value="Unassembled WGS sequence"/>
</dbReference>
<name>R7QJE8_CHOCR</name>
<dbReference type="RefSeq" id="XP_005718547.1">
    <property type="nucleotide sequence ID" value="XM_005718490.1"/>
</dbReference>
<evidence type="ECO:0000256" key="10">
    <source>
        <dbReference type="RuleBase" id="RU367135"/>
    </source>
</evidence>
<keyword evidence="5 10" id="KW-0317">Glutathione biosynthesis</keyword>
<dbReference type="InterPro" id="IPR003029">
    <property type="entry name" value="S1_domain"/>
</dbReference>
<proteinExistence type="inferred from homology"/>
<comment type="catalytic activity">
    <reaction evidence="10">
        <text>L-cysteine + L-glutamate + ATP = gamma-L-glutamyl-L-cysteine + ADP + phosphate + H(+)</text>
        <dbReference type="Rhea" id="RHEA:13285"/>
        <dbReference type="ChEBI" id="CHEBI:15378"/>
        <dbReference type="ChEBI" id="CHEBI:29985"/>
        <dbReference type="ChEBI" id="CHEBI:30616"/>
        <dbReference type="ChEBI" id="CHEBI:35235"/>
        <dbReference type="ChEBI" id="CHEBI:43474"/>
        <dbReference type="ChEBI" id="CHEBI:58173"/>
        <dbReference type="ChEBI" id="CHEBI:456216"/>
        <dbReference type="EC" id="6.3.2.2"/>
    </reaction>
</comment>
<gene>
    <name evidence="12" type="ORF">CHC_T00006447001</name>
</gene>
<dbReference type="UniPathway" id="UPA00142">
    <property type="reaction ID" value="UER00209"/>
</dbReference>
<dbReference type="PANTHER" id="PTHR11164">
    <property type="entry name" value="GLUTAMATE CYSTEINE LIGASE"/>
    <property type="match status" value="1"/>
</dbReference>
<evidence type="ECO:0000256" key="1">
    <source>
        <dbReference type="ARBA" id="ARBA00005006"/>
    </source>
</evidence>
<evidence type="ECO:0000256" key="8">
    <source>
        <dbReference type="ARBA" id="ARBA00030585"/>
    </source>
</evidence>
<evidence type="ECO:0000256" key="3">
    <source>
        <dbReference type="ARBA" id="ARBA00012220"/>
    </source>
</evidence>
<evidence type="ECO:0000313" key="13">
    <source>
        <dbReference type="Proteomes" id="UP000012073"/>
    </source>
</evidence>
<evidence type="ECO:0000256" key="6">
    <source>
        <dbReference type="ARBA" id="ARBA00022741"/>
    </source>
</evidence>
<feature type="domain" description="S1 motif" evidence="11">
    <location>
        <begin position="2"/>
        <end position="70"/>
    </location>
</feature>
<dbReference type="STRING" id="2769.R7QJE8"/>
<dbReference type="EMBL" id="HG001949">
    <property type="protein sequence ID" value="CDF38642.1"/>
    <property type="molecule type" value="Genomic_DNA"/>
</dbReference>
<reference evidence="13" key="1">
    <citation type="journal article" date="2013" name="Proc. Natl. Acad. Sci. U.S.A.">
        <title>Genome structure and metabolic features in the red seaweed Chondrus crispus shed light on evolution of the Archaeplastida.</title>
        <authorList>
            <person name="Collen J."/>
            <person name="Porcel B."/>
            <person name="Carre W."/>
            <person name="Ball S.G."/>
            <person name="Chaparro C."/>
            <person name="Tonon T."/>
            <person name="Barbeyron T."/>
            <person name="Michel G."/>
            <person name="Noel B."/>
            <person name="Valentin K."/>
            <person name="Elias M."/>
            <person name="Artiguenave F."/>
            <person name="Arun A."/>
            <person name="Aury J.M."/>
            <person name="Barbosa-Neto J.F."/>
            <person name="Bothwell J.H."/>
            <person name="Bouget F.Y."/>
            <person name="Brillet L."/>
            <person name="Cabello-Hurtado F."/>
            <person name="Capella-Gutierrez S."/>
            <person name="Charrier B."/>
            <person name="Cladiere L."/>
            <person name="Cock J.M."/>
            <person name="Coelho S.M."/>
            <person name="Colleoni C."/>
            <person name="Czjzek M."/>
            <person name="Da Silva C."/>
            <person name="Delage L."/>
            <person name="Denoeud F."/>
            <person name="Deschamps P."/>
            <person name="Dittami S.M."/>
            <person name="Gabaldon T."/>
            <person name="Gachon C.M."/>
            <person name="Groisillier A."/>
            <person name="Herve C."/>
            <person name="Jabbari K."/>
            <person name="Katinka M."/>
            <person name="Kloareg B."/>
            <person name="Kowalczyk N."/>
            <person name="Labadie K."/>
            <person name="Leblanc C."/>
            <person name="Lopez P.J."/>
            <person name="McLachlan D.H."/>
            <person name="Meslet-Cladiere L."/>
            <person name="Moustafa A."/>
            <person name="Nehr Z."/>
            <person name="Nyvall Collen P."/>
            <person name="Panaud O."/>
            <person name="Partensky F."/>
            <person name="Poulain J."/>
            <person name="Rensing S.A."/>
            <person name="Rousvoal S."/>
            <person name="Samson G."/>
            <person name="Symeonidi A."/>
            <person name="Weissenbach J."/>
            <person name="Zambounis A."/>
            <person name="Wincker P."/>
            <person name="Boyen C."/>
        </authorList>
    </citation>
    <scope>NUCLEOTIDE SEQUENCE [LARGE SCALE GENOMIC DNA]</scope>
    <source>
        <strain evidence="13">cv. Stackhouse</strain>
    </source>
</reference>
<dbReference type="EC" id="6.3.2.2" evidence="3 10"/>
<dbReference type="InterPro" id="IPR014746">
    <property type="entry name" value="Gln_synth/guanido_kin_cat_dom"/>
</dbReference>
<dbReference type="Pfam" id="PF03074">
    <property type="entry name" value="GCS"/>
    <property type="match status" value="1"/>
</dbReference>
<dbReference type="PhylomeDB" id="R7QJE8"/>
<dbReference type="PANTHER" id="PTHR11164:SF0">
    <property type="entry name" value="GLUTAMATE--CYSTEINE LIGASE CATALYTIC SUBUNIT"/>
    <property type="match status" value="1"/>
</dbReference>
<dbReference type="OMA" id="ATWMRRF"/>
<evidence type="ECO:0000256" key="5">
    <source>
        <dbReference type="ARBA" id="ARBA00022684"/>
    </source>
</evidence>
<dbReference type="PROSITE" id="PS50126">
    <property type="entry name" value="S1"/>
    <property type="match status" value="1"/>
</dbReference>
<evidence type="ECO:0000256" key="2">
    <source>
        <dbReference type="ARBA" id="ARBA00008100"/>
    </source>
</evidence>
<dbReference type="GO" id="GO:0006750">
    <property type="term" value="P:glutathione biosynthetic process"/>
    <property type="evidence" value="ECO:0007669"/>
    <property type="project" value="UniProtKB-UniRule"/>
</dbReference>
<accession>R7QJE8</accession>
<organism evidence="12 13">
    <name type="scientific">Chondrus crispus</name>
    <name type="common">Carrageen Irish moss</name>
    <name type="synonym">Polymorpha crispa</name>
    <dbReference type="NCBI Taxonomy" id="2769"/>
    <lineage>
        <taxon>Eukaryota</taxon>
        <taxon>Rhodophyta</taxon>
        <taxon>Florideophyceae</taxon>
        <taxon>Rhodymeniophycidae</taxon>
        <taxon>Gigartinales</taxon>
        <taxon>Gigartinaceae</taxon>
        <taxon>Chondrus</taxon>
    </lineage>
</organism>
<evidence type="ECO:0000256" key="4">
    <source>
        <dbReference type="ARBA" id="ARBA00022598"/>
    </source>
</evidence>
<dbReference type="FunFam" id="3.30.590.50:FF:000002">
    <property type="entry name" value="Glutamate--cysteine ligase catalytic subunit"/>
    <property type="match status" value="1"/>
</dbReference>
<dbReference type="GO" id="GO:0003676">
    <property type="term" value="F:nucleic acid binding"/>
    <property type="evidence" value="ECO:0007669"/>
    <property type="project" value="InterPro"/>
</dbReference>
<comment type="similarity">
    <text evidence="2 10">Belongs to the glutamate--cysteine ligase type 3 family.</text>
</comment>
<dbReference type="KEGG" id="ccp:CHC_T00006447001"/>
<evidence type="ECO:0000259" key="11">
    <source>
        <dbReference type="PROSITE" id="PS50126"/>
    </source>
</evidence>
<evidence type="ECO:0000256" key="9">
    <source>
        <dbReference type="ARBA" id="ARBA00032122"/>
    </source>
</evidence>
<dbReference type="Gene3D" id="3.30.590.50">
    <property type="match status" value="2"/>
</dbReference>
<keyword evidence="6 10" id="KW-0547">Nucleotide-binding</keyword>
<dbReference type="SUPFAM" id="SSF55931">
    <property type="entry name" value="Glutamine synthetase/guanido kinase"/>
    <property type="match status" value="1"/>
</dbReference>
<dbReference type="GO" id="GO:0005524">
    <property type="term" value="F:ATP binding"/>
    <property type="evidence" value="ECO:0007669"/>
    <property type="project" value="UniProtKB-UniRule"/>
</dbReference>